<protein>
    <submittedName>
        <fullName evidence="2">DUF4186 family protein</fullName>
    </submittedName>
</protein>
<comment type="caution">
    <text evidence="2">The sequence shown here is derived from an EMBL/GenBank/DDBJ whole genome shotgun (WGS) entry which is preliminary data.</text>
</comment>
<feature type="region of interest" description="Disordered" evidence="1">
    <location>
        <begin position="1"/>
        <end position="61"/>
    </location>
</feature>
<dbReference type="AlphaFoldDB" id="A0A9D1Z1E0"/>
<reference evidence="2" key="2">
    <citation type="submission" date="2021-04" db="EMBL/GenBank/DDBJ databases">
        <authorList>
            <person name="Gilroy R."/>
        </authorList>
    </citation>
    <scope>NUCLEOTIDE SEQUENCE</scope>
    <source>
        <strain evidence="2">5134</strain>
    </source>
</reference>
<feature type="compositionally biased region" description="Low complexity" evidence="1">
    <location>
        <begin position="36"/>
        <end position="48"/>
    </location>
</feature>
<proteinExistence type="predicted"/>
<organism evidence="2 3">
    <name type="scientific">Candidatus Alistipes intestinigallinarum</name>
    <dbReference type="NCBI Taxonomy" id="2838440"/>
    <lineage>
        <taxon>Bacteria</taxon>
        <taxon>Pseudomonadati</taxon>
        <taxon>Bacteroidota</taxon>
        <taxon>Bacteroidia</taxon>
        <taxon>Bacteroidales</taxon>
        <taxon>Rikenellaceae</taxon>
        <taxon>Alistipes</taxon>
    </lineage>
</organism>
<name>A0A9D1Z1E0_9BACT</name>
<evidence type="ECO:0000256" key="1">
    <source>
        <dbReference type="SAM" id="MobiDB-lite"/>
    </source>
</evidence>
<feature type="compositionally biased region" description="Basic residues" evidence="1">
    <location>
        <begin position="1"/>
        <end position="10"/>
    </location>
</feature>
<dbReference type="Proteomes" id="UP000886844">
    <property type="component" value="Unassembled WGS sequence"/>
</dbReference>
<dbReference type="InterPro" id="IPR020378">
    <property type="entry name" value="DUF4186"/>
</dbReference>
<accession>A0A9D1Z1E0</accession>
<reference evidence="2" key="1">
    <citation type="journal article" date="2021" name="PeerJ">
        <title>Extensive microbial diversity within the chicken gut microbiome revealed by metagenomics and culture.</title>
        <authorList>
            <person name="Gilroy R."/>
            <person name="Ravi A."/>
            <person name="Getino M."/>
            <person name="Pursley I."/>
            <person name="Horton D.L."/>
            <person name="Alikhan N.F."/>
            <person name="Baker D."/>
            <person name="Gharbi K."/>
            <person name="Hall N."/>
            <person name="Watson M."/>
            <person name="Adriaenssens E.M."/>
            <person name="Foster-Nyarko E."/>
            <person name="Jarju S."/>
            <person name="Secka A."/>
            <person name="Antonio M."/>
            <person name="Oren A."/>
            <person name="Chaudhuri R.R."/>
            <person name="La Ragione R."/>
            <person name="Hildebrand F."/>
            <person name="Pallen M.J."/>
        </authorList>
    </citation>
    <scope>NUCLEOTIDE SEQUENCE</scope>
    <source>
        <strain evidence="2">5134</strain>
    </source>
</reference>
<gene>
    <name evidence="2" type="ORF">H9828_07980</name>
</gene>
<dbReference type="EMBL" id="DXDA01000063">
    <property type="protein sequence ID" value="HIY69340.1"/>
    <property type="molecule type" value="Genomic_DNA"/>
</dbReference>
<evidence type="ECO:0000313" key="3">
    <source>
        <dbReference type="Proteomes" id="UP000886844"/>
    </source>
</evidence>
<sequence length="178" mass="19371">MPVPRRHTRSTRTAPSPDPELFPTEAAPERENAPESASKAACDASASKQPGTPDAAPEPADDLEPLFARLARSEFRSRFRLRAAERAYVAAKGLAAIRGHAADFVHTRLAPAFPPNDGRQTPMRGHPVFVAQHATGCCCRGCLGKWHGIPAGRPLTAEEEAYVVRVLMAWIVRQMERG</sequence>
<evidence type="ECO:0000313" key="2">
    <source>
        <dbReference type="EMBL" id="HIY69340.1"/>
    </source>
</evidence>
<dbReference type="Pfam" id="PF13811">
    <property type="entry name" value="DUF4186"/>
    <property type="match status" value="1"/>
</dbReference>